<dbReference type="RefSeq" id="WP_206294818.1">
    <property type="nucleotide sequence ID" value="NZ_CP063458.1"/>
</dbReference>
<reference evidence="4 5" key="1">
    <citation type="submission" date="2020-10" db="EMBL/GenBank/DDBJ databases">
        <title>Wide distribution of Phycisphaera-like planctomycetes from WD2101 soil group in peatlands and genome analysis of the first cultivated representative.</title>
        <authorList>
            <person name="Dedysh S.N."/>
            <person name="Beletsky A.V."/>
            <person name="Ivanova A."/>
            <person name="Kulichevskaya I.S."/>
            <person name="Suzina N.E."/>
            <person name="Philippov D.A."/>
            <person name="Rakitin A.L."/>
            <person name="Mardanov A.V."/>
            <person name="Ravin N.V."/>
        </authorList>
    </citation>
    <scope>NUCLEOTIDE SEQUENCE [LARGE SCALE GENOMIC DNA]</scope>
    <source>
        <strain evidence="4 5">M1803</strain>
    </source>
</reference>
<dbReference type="EMBL" id="CP063458">
    <property type="protein sequence ID" value="QOV91521.1"/>
    <property type="molecule type" value="Genomic_DNA"/>
</dbReference>
<dbReference type="Pfam" id="PF07196">
    <property type="entry name" value="Flagellin_IN"/>
    <property type="match status" value="1"/>
</dbReference>
<sequence>MSVLPLNLARVSNLTRSSLVTSSVSRTQAQLAQVQNELTTGKRLNRPSDDPGDSSAAIQLQKVLEQRKAYADNIDAAKGQLSEVDSTLGDLSALLQQAQTIASANVGSDVTPDARKSAAAVVQSIYQQAVSLGNKQFNGVYLFGGDKATEPPFEVGENGGVKFVGSGTTLLNRVDENASLSFMANGAEVFGATSTRITGTADLTPGVTAATRLSDLRGAANEGVKSGSIVVGNGTISTTVDLSHADTLGDVVTAINAAAVGGITAAIGGGNLVLTGGGGDNITVNEVSGGSMASQLGILTTTGSGAGVPVTGTATQPLVTDLTPLTALNGGAGIDVASGLTITSGTKTVTVNFTSPPLRLGATVGDLLNAINDSGADVTARINAAGTGIDIINPNQGAQMTVSENGGTTAADLGVRSLNATTPLSELNFGKGVKTVAGDDLSITRSDGTNFTVDLDGAATIQDVIDKINTADTLGTMTASVAATGNGIVLTDTAGGVGAPGITALNFSTALKDLGLDVTATGTVLTGRDVNPVAAQGVFANLAALRDALENNDAAAITESGEHLQTDYDRVVRTRGETGARVQEFESRKDRLDDQNIATQALLSELQDTDFTSAIAKFETLQTSLQAAMQAGGRSLSLSLMDFLG</sequence>
<gene>
    <name evidence="4" type="primary">flgL</name>
    <name evidence="4" type="ORF">IPV69_09245</name>
</gene>
<dbReference type="InterPro" id="IPR001492">
    <property type="entry name" value="Flagellin"/>
</dbReference>
<keyword evidence="4" id="KW-0282">Flagellum</keyword>
<organism evidence="4 5">
    <name type="scientific">Humisphaera borealis</name>
    <dbReference type="NCBI Taxonomy" id="2807512"/>
    <lineage>
        <taxon>Bacteria</taxon>
        <taxon>Pseudomonadati</taxon>
        <taxon>Planctomycetota</taxon>
        <taxon>Phycisphaerae</taxon>
        <taxon>Tepidisphaerales</taxon>
        <taxon>Tepidisphaeraceae</taxon>
        <taxon>Humisphaera</taxon>
    </lineage>
</organism>
<dbReference type="InterPro" id="IPR013384">
    <property type="entry name" value="Flagell_FlgL"/>
</dbReference>
<keyword evidence="2" id="KW-0975">Bacterial flagellum</keyword>
<dbReference type="GO" id="GO:0005198">
    <property type="term" value="F:structural molecule activity"/>
    <property type="evidence" value="ECO:0007669"/>
    <property type="project" value="InterPro"/>
</dbReference>
<dbReference type="PANTHER" id="PTHR42792">
    <property type="entry name" value="FLAGELLIN"/>
    <property type="match status" value="1"/>
</dbReference>
<comment type="subcellular location">
    <subcellularLocation>
        <location evidence="1">Bacterial flagellum</location>
    </subcellularLocation>
</comment>
<dbReference type="GO" id="GO:0009424">
    <property type="term" value="C:bacterial-type flagellum hook"/>
    <property type="evidence" value="ECO:0007669"/>
    <property type="project" value="InterPro"/>
</dbReference>
<dbReference type="SUPFAM" id="SSF64518">
    <property type="entry name" value="Phase 1 flagellin"/>
    <property type="match status" value="2"/>
</dbReference>
<accession>A0A7M2X3C9</accession>
<dbReference type="AlphaFoldDB" id="A0A7M2X3C9"/>
<dbReference type="NCBIfam" id="TIGR02550">
    <property type="entry name" value="flagell_flgL"/>
    <property type="match status" value="1"/>
</dbReference>
<evidence type="ECO:0000256" key="2">
    <source>
        <dbReference type="ARBA" id="ARBA00023143"/>
    </source>
</evidence>
<evidence type="ECO:0000259" key="3">
    <source>
        <dbReference type="Pfam" id="PF00669"/>
    </source>
</evidence>
<keyword evidence="4" id="KW-0969">Cilium</keyword>
<evidence type="ECO:0000313" key="4">
    <source>
        <dbReference type="EMBL" id="QOV91521.1"/>
    </source>
</evidence>
<protein>
    <submittedName>
        <fullName evidence="4">Flagellar hook-associated protein FlgL</fullName>
    </submittedName>
</protein>
<dbReference type="Gene3D" id="1.20.1330.10">
    <property type="entry name" value="f41 fragment of flagellin, N-terminal domain"/>
    <property type="match status" value="2"/>
</dbReference>
<keyword evidence="5" id="KW-1185">Reference proteome</keyword>
<dbReference type="InterPro" id="IPR001029">
    <property type="entry name" value="Flagellin_N"/>
</dbReference>
<keyword evidence="4" id="KW-0966">Cell projection</keyword>
<evidence type="ECO:0000256" key="1">
    <source>
        <dbReference type="ARBA" id="ARBA00004365"/>
    </source>
</evidence>
<proteinExistence type="predicted"/>
<dbReference type="Proteomes" id="UP000593765">
    <property type="component" value="Chromosome"/>
</dbReference>
<name>A0A7M2X3C9_9BACT</name>
<dbReference type="Pfam" id="PF00669">
    <property type="entry name" value="Flagellin_N"/>
    <property type="match status" value="1"/>
</dbReference>
<dbReference type="InterPro" id="IPR010810">
    <property type="entry name" value="Flagellin_hook_IN_motif"/>
</dbReference>
<evidence type="ECO:0000313" key="5">
    <source>
        <dbReference type="Proteomes" id="UP000593765"/>
    </source>
</evidence>
<feature type="domain" description="Flagellin N-terminal" evidence="3">
    <location>
        <begin position="11"/>
        <end position="146"/>
    </location>
</feature>
<dbReference type="GO" id="GO:0071973">
    <property type="term" value="P:bacterial-type flagellum-dependent cell motility"/>
    <property type="evidence" value="ECO:0007669"/>
    <property type="project" value="InterPro"/>
</dbReference>
<dbReference type="KEGG" id="hbs:IPV69_09245"/>
<dbReference type="PANTHER" id="PTHR42792:SF1">
    <property type="entry name" value="FLAGELLAR HOOK-ASSOCIATED PROTEIN 3"/>
    <property type="match status" value="1"/>
</dbReference>